<feature type="domain" description="ER-bound oxygenase mpaB/mpaB'/Rubber oxygenase catalytic" evidence="1">
    <location>
        <begin position="51"/>
        <end position="272"/>
    </location>
</feature>
<dbReference type="EMBL" id="JACHEJ010000001">
    <property type="protein sequence ID" value="MBB6178488.1"/>
    <property type="molecule type" value="Genomic_DNA"/>
</dbReference>
<dbReference type="RefSeq" id="WP_077546733.1">
    <property type="nucleotide sequence ID" value="NZ_JACHEJ010000001.1"/>
</dbReference>
<dbReference type="Pfam" id="PF09995">
    <property type="entry name" value="MPAB_Lcp_cat"/>
    <property type="match status" value="1"/>
</dbReference>
<comment type="caution">
    <text evidence="2">The sequence shown here is derived from an EMBL/GenBank/DDBJ whole genome shotgun (WGS) entry which is preliminary data.</text>
</comment>
<name>A0A7X0DB75_9HYPH</name>
<organism evidence="2 3">
    <name type="scientific">Pseudorhizobium flavum</name>
    <dbReference type="NCBI Taxonomy" id="1335061"/>
    <lineage>
        <taxon>Bacteria</taxon>
        <taxon>Pseudomonadati</taxon>
        <taxon>Pseudomonadota</taxon>
        <taxon>Alphaproteobacteria</taxon>
        <taxon>Hyphomicrobiales</taxon>
        <taxon>Rhizobiaceae</taxon>
        <taxon>Rhizobium/Agrobacterium group</taxon>
        <taxon>Pseudorhizobium</taxon>
    </lineage>
</organism>
<sequence>MLDLAVLPLPAPVHDKLDSVLRGFLTESGPRFDFSSPSGEQALVGPDSVSWRIFKNQVALFIGGVAAVLLELGEPKVRDGVWHHTSFRTEPLKRLQRTGLAAMVTVYGAHSRAEAMIAGVVRAHDRITGVTSEGEPYHANDPALLDWVQATAGFGFMEAYHRYVRPLSQAEREALFREAAPAARLYGAVGAPASEADWARMLEGMRDRLTPSPIVFEFLDIMQRVDALPRIANPMQVALVKAAVAILPPWVRTRLGIGEEYHLSRRERIAVGLAAKAADRLLLKSSPPVQACRRLGLPDDYLYRPAH</sequence>
<keyword evidence="3" id="KW-1185">Reference proteome</keyword>
<reference evidence="2 3" key="1">
    <citation type="submission" date="2020-08" db="EMBL/GenBank/DDBJ databases">
        <title>Genomic Encyclopedia of Type Strains, Phase IV (KMG-IV): sequencing the most valuable type-strain genomes for metagenomic binning, comparative biology and taxonomic classification.</title>
        <authorList>
            <person name="Goeker M."/>
        </authorList>
    </citation>
    <scope>NUCLEOTIDE SEQUENCE [LARGE SCALE GENOMIC DNA]</scope>
    <source>
        <strain evidence="2 3">DSM 102134</strain>
    </source>
</reference>
<dbReference type="AlphaFoldDB" id="A0A7X0DB75"/>
<dbReference type="PANTHER" id="PTHR36151:SF3">
    <property type="entry name" value="ER-BOUND OXYGENASE MPAB_MPAB'_RUBBER OXYGENASE CATALYTIC DOMAIN-CONTAINING PROTEIN"/>
    <property type="match status" value="1"/>
</dbReference>
<protein>
    <submittedName>
        <fullName evidence="2">Uncharacterized protein (DUF2236 family)</fullName>
    </submittedName>
</protein>
<dbReference type="PANTHER" id="PTHR36151">
    <property type="entry name" value="BLR2777 PROTEIN"/>
    <property type="match status" value="1"/>
</dbReference>
<evidence type="ECO:0000313" key="2">
    <source>
        <dbReference type="EMBL" id="MBB6178488.1"/>
    </source>
</evidence>
<evidence type="ECO:0000313" key="3">
    <source>
        <dbReference type="Proteomes" id="UP000535501"/>
    </source>
</evidence>
<dbReference type="Proteomes" id="UP000535501">
    <property type="component" value="Unassembled WGS sequence"/>
</dbReference>
<dbReference type="InterPro" id="IPR018713">
    <property type="entry name" value="MPAB/Lcp_cat_dom"/>
</dbReference>
<proteinExistence type="predicted"/>
<gene>
    <name evidence="2" type="ORF">HNQ75_000431</name>
</gene>
<accession>A0A7X0DB75</accession>
<evidence type="ECO:0000259" key="1">
    <source>
        <dbReference type="Pfam" id="PF09995"/>
    </source>
</evidence>
<dbReference type="GO" id="GO:0016491">
    <property type="term" value="F:oxidoreductase activity"/>
    <property type="evidence" value="ECO:0007669"/>
    <property type="project" value="InterPro"/>
</dbReference>